<protein>
    <submittedName>
        <fullName evidence="3">YbhB/YbcL family Raf kinase inhibitor-like protein</fullName>
    </submittedName>
</protein>
<reference evidence="4" key="1">
    <citation type="journal article" date="2019" name="Int. J. Syst. Evol. Microbiol.">
        <title>The Global Catalogue of Microorganisms (GCM) 10K type strain sequencing project: providing services to taxonomists for standard genome sequencing and annotation.</title>
        <authorList>
            <consortium name="The Broad Institute Genomics Platform"/>
            <consortium name="The Broad Institute Genome Sequencing Center for Infectious Disease"/>
            <person name="Wu L."/>
            <person name="Ma J."/>
        </authorList>
    </citation>
    <scope>NUCLEOTIDE SEQUENCE [LARGE SCALE GENOMIC DNA]</scope>
    <source>
        <strain evidence="4">CGMCC 1.12471</strain>
    </source>
</reference>
<dbReference type="InterPro" id="IPR005247">
    <property type="entry name" value="YbhB_YbcL/LppC-like"/>
</dbReference>
<organism evidence="3 4">
    <name type="scientific">Amnibacterium endophyticum</name>
    <dbReference type="NCBI Taxonomy" id="2109337"/>
    <lineage>
        <taxon>Bacteria</taxon>
        <taxon>Bacillati</taxon>
        <taxon>Actinomycetota</taxon>
        <taxon>Actinomycetes</taxon>
        <taxon>Micrococcales</taxon>
        <taxon>Microbacteriaceae</taxon>
        <taxon>Amnibacterium</taxon>
    </lineage>
</organism>
<dbReference type="RefSeq" id="WP_377934427.1">
    <property type="nucleotide sequence ID" value="NZ_JBHUEA010000013.1"/>
</dbReference>
<dbReference type="InterPro" id="IPR008914">
    <property type="entry name" value="PEBP"/>
</dbReference>
<dbReference type="CDD" id="cd00865">
    <property type="entry name" value="PEBP_bact_arch"/>
    <property type="match status" value="1"/>
</dbReference>
<dbReference type="InterPro" id="IPR036610">
    <property type="entry name" value="PEBP-like_sf"/>
</dbReference>
<evidence type="ECO:0000313" key="4">
    <source>
        <dbReference type="Proteomes" id="UP001597347"/>
    </source>
</evidence>
<dbReference type="PANTHER" id="PTHR30289:SF1">
    <property type="entry name" value="PEBP (PHOSPHATIDYLETHANOLAMINE-BINDING PROTEIN) FAMILY PROTEIN"/>
    <property type="match status" value="1"/>
</dbReference>
<feature type="compositionally biased region" description="Basic and acidic residues" evidence="2">
    <location>
        <begin position="1"/>
        <end position="10"/>
    </location>
</feature>
<name>A0ABW4LFZ4_9MICO</name>
<accession>A0ABW4LFZ4</accession>
<proteinExistence type="inferred from homology"/>
<sequence>MSDRDYDPYARLDPVPSFPVTSDDVTDGQPLQAAMYGADAGGEDRSPQLTWSDPPAGTQSFAVTMYDPDAPTGSGFWHWAVADIPASVTSLAAGADAPDGAVVLNNELRQRGYTGATPPQGTGVHRYFVVVHAVDVPSLGIDPDVTPAVLGFNLHFHTLGRAILVGTAEFGGAGDSA</sequence>
<keyword evidence="4" id="KW-1185">Reference proteome</keyword>
<evidence type="ECO:0000313" key="3">
    <source>
        <dbReference type="EMBL" id="MFD1721839.1"/>
    </source>
</evidence>
<evidence type="ECO:0000256" key="2">
    <source>
        <dbReference type="SAM" id="MobiDB-lite"/>
    </source>
</evidence>
<feature type="region of interest" description="Disordered" evidence="2">
    <location>
        <begin position="1"/>
        <end position="56"/>
    </location>
</feature>
<dbReference type="EMBL" id="JBHUEA010000013">
    <property type="protein sequence ID" value="MFD1721839.1"/>
    <property type="molecule type" value="Genomic_DNA"/>
</dbReference>
<gene>
    <name evidence="3" type="ORF">ACFSBI_09775</name>
</gene>
<dbReference type="NCBIfam" id="TIGR00481">
    <property type="entry name" value="YbhB/YbcL family Raf kinase inhibitor-like protein"/>
    <property type="match status" value="1"/>
</dbReference>
<dbReference type="Proteomes" id="UP001597347">
    <property type="component" value="Unassembled WGS sequence"/>
</dbReference>
<evidence type="ECO:0000256" key="1">
    <source>
        <dbReference type="ARBA" id="ARBA00007120"/>
    </source>
</evidence>
<dbReference type="Pfam" id="PF01161">
    <property type="entry name" value="PBP"/>
    <property type="match status" value="1"/>
</dbReference>
<dbReference type="GO" id="GO:0004860">
    <property type="term" value="F:protein kinase inhibitor activity"/>
    <property type="evidence" value="ECO:0007669"/>
    <property type="project" value="UniProtKB-KW"/>
</dbReference>
<dbReference type="SUPFAM" id="SSF49777">
    <property type="entry name" value="PEBP-like"/>
    <property type="match status" value="1"/>
</dbReference>
<keyword evidence="3" id="KW-0649">Protein kinase inhibitor</keyword>
<dbReference type="PANTHER" id="PTHR30289">
    <property type="entry name" value="UNCHARACTERIZED PROTEIN YBCL-RELATED"/>
    <property type="match status" value="1"/>
</dbReference>
<feature type="compositionally biased region" description="Polar residues" evidence="2">
    <location>
        <begin position="47"/>
        <end position="56"/>
    </location>
</feature>
<dbReference type="Gene3D" id="3.90.280.10">
    <property type="entry name" value="PEBP-like"/>
    <property type="match status" value="1"/>
</dbReference>
<comment type="similarity">
    <text evidence="1">Belongs to the UPF0098 family.</text>
</comment>
<comment type="caution">
    <text evidence="3">The sequence shown here is derived from an EMBL/GenBank/DDBJ whole genome shotgun (WGS) entry which is preliminary data.</text>
</comment>